<evidence type="ECO:0000313" key="2">
    <source>
        <dbReference type="Proteomes" id="UP000054630"/>
    </source>
</evidence>
<evidence type="ECO:0000313" key="1">
    <source>
        <dbReference type="EMBL" id="KRX27794.1"/>
    </source>
</evidence>
<keyword evidence="2" id="KW-1185">Reference proteome</keyword>
<reference evidence="1 2" key="1">
    <citation type="submission" date="2015-01" db="EMBL/GenBank/DDBJ databases">
        <title>Evolution of Trichinella species and genotypes.</title>
        <authorList>
            <person name="Korhonen P.K."/>
            <person name="Edoardo P."/>
            <person name="Giuseppe L.R."/>
            <person name="Gasser R.B."/>
        </authorList>
    </citation>
    <scope>NUCLEOTIDE SEQUENCE [LARGE SCALE GENOMIC DNA]</scope>
    <source>
        <strain evidence="1">ISS37</strain>
    </source>
</reference>
<proteinExistence type="predicted"/>
<protein>
    <submittedName>
        <fullName evidence="1">Uncharacterized protein</fullName>
    </submittedName>
</protein>
<accession>A0A0V0SM31</accession>
<comment type="caution">
    <text evidence="1">The sequence shown here is derived from an EMBL/GenBank/DDBJ whole genome shotgun (WGS) entry which is preliminary data.</text>
</comment>
<dbReference type="Proteomes" id="UP000054630">
    <property type="component" value="Unassembled WGS sequence"/>
</dbReference>
<dbReference type="EMBL" id="JYDL01000002">
    <property type="protein sequence ID" value="KRX27794.1"/>
    <property type="molecule type" value="Genomic_DNA"/>
</dbReference>
<name>A0A0V0SM31_9BILA</name>
<sequence length="69" mass="8038">MKKKKKQLQPLAKNYDFKDVNTAEGQVICKQCSQTSMLLANETTDDFPAAKRLFCFIKREICPNMFENF</sequence>
<dbReference type="AlphaFoldDB" id="A0A0V0SM31"/>
<organism evidence="1 2">
    <name type="scientific">Trichinella nelsoni</name>
    <dbReference type="NCBI Taxonomy" id="6336"/>
    <lineage>
        <taxon>Eukaryota</taxon>
        <taxon>Metazoa</taxon>
        <taxon>Ecdysozoa</taxon>
        <taxon>Nematoda</taxon>
        <taxon>Enoplea</taxon>
        <taxon>Dorylaimia</taxon>
        <taxon>Trichinellida</taxon>
        <taxon>Trichinellidae</taxon>
        <taxon>Trichinella</taxon>
    </lineage>
</organism>
<gene>
    <name evidence="1" type="ORF">T07_6654</name>
</gene>
<dbReference type="OrthoDB" id="10313206at2759"/>